<name>A0A916RWX4_9BACI</name>
<keyword evidence="5" id="KW-0560">Oxidoreductase</keyword>
<reference evidence="6" key="1">
    <citation type="journal article" date="2014" name="Int. J. Syst. Evol. Microbiol.">
        <title>Complete genome sequence of Corynebacterium casei LMG S-19264T (=DSM 44701T), isolated from a smear-ripened cheese.</title>
        <authorList>
            <consortium name="US DOE Joint Genome Institute (JGI-PGF)"/>
            <person name="Walter F."/>
            <person name="Albersmeier A."/>
            <person name="Kalinowski J."/>
            <person name="Ruckert C."/>
        </authorList>
    </citation>
    <scope>NUCLEOTIDE SEQUENCE</scope>
    <source>
        <strain evidence="6">CGMCC 1.12408</strain>
    </source>
</reference>
<dbReference type="SUPFAM" id="SSF51735">
    <property type="entry name" value="NAD(P)-binding Rossmann-fold domains"/>
    <property type="match status" value="1"/>
</dbReference>
<evidence type="ECO:0000256" key="3">
    <source>
        <dbReference type="ARBA" id="ARBA00022490"/>
    </source>
</evidence>
<dbReference type="NCBIfam" id="NF005381">
    <property type="entry name" value="PRK06924.1"/>
    <property type="match status" value="1"/>
</dbReference>
<proteinExistence type="inferred from homology"/>
<evidence type="ECO:0000256" key="5">
    <source>
        <dbReference type="ARBA" id="ARBA00023002"/>
    </source>
</evidence>
<dbReference type="InterPro" id="IPR020904">
    <property type="entry name" value="Sc_DH/Rdtase_CS"/>
</dbReference>
<dbReference type="EMBL" id="BMEY01000007">
    <property type="protein sequence ID" value="GGA73136.1"/>
    <property type="molecule type" value="Genomic_DNA"/>
</dbReference>
<evidence type="ECO:0000313" key="6">
    <source>
        <dbReference type="EMBL" id="GGA73136.1"/>
    </source>
</evidence>
<dbReference type="RefSeq" id="WP_188384172.1">
    <property type="nucleotide sequence ID" value="NZ_BMEY01000007.1"/>
</dbReference>
<organism evidence="6 7">
    <name type="scientific">Ornithinibacillus halotolerans</name>
    <dbReference type="NCBI Taxonomy" id="1274357"/>
    <lineage>
        <taxon>Bacteria</taxon>
        <taxon>Bacillati</taxon>
        <taxon>Bacillota</taxon>
        <taxon>Bacilli</taxon>
        <taxon>Bacillales</taxon>
        <taxon>Bacillaceae</taxon>
        <taxon>Ornithinibacillus</taxon>
    </lineage>
</organism>
<dbReference type="InterPro" id="IPR036291">
    <property type="entry name" value="NAD(P)-bd_dom_sf"/>
</dbReference>
<dbReference type="Gene3D" id="3.40.50.720">
    <property type="entry name" value="NAD(P)-binding Rossmann-like Domain"/>
    <property type="match status" value="1"/>
</dbReference>
<evidence type="ECO:0000256" key="1">
    <source>
        <dbReference type="ARBA" id="ARBA00004496"/>
    </source>
</evidence>
<dbReference type="AlphaFoldDB" id="A0A916RWX4"/>
<dbReference type="PRINTS" id="PR00081">
    <property type="entry name" value="GDHRDH"/>
</dbReference>
<sequence>MKLAIITGVSKGLGESVATLFLESGIHVLGISRSKNDRLEKIAHKNNVKFHHYSCDVSKLDELEDTIEKLKVDIESYSPSLIYLINNAAVIDPINQASLLDNQAIIDHFQINTIAPIVLMNQLLSYSTNANRTFIGVNITSGAADRAIYGWSAYCSSKASINMYTKTVALEQETLKTGHKIIAFNPGIMDTSMQQTIRSSSKESFKEVEKFKGYKETNQLRDTNSVGGVLIDILNDEASIENGKIYHIHEYF</sequence>
<comment type="similarity">
    <text evidence="2">Belongs to the short-chain dehydrogenases/reductases (SDR) family.</text>
</comment>
<dbReference type="GO" id="GO:0004757">
    <property type="term" value="F:sepiapterin reductase (NADP+) activity"/>
    <property type="evidence" value="ECO:0007669"/>
    <property type="project" value="TreeGrafter"/>
</dbReference>
<dbReference type="Proteomes" id="UP000613512">
    <property type="component" value="Unassembled WGS sequence"/>
</dbReference>
<dbReference type="Pfam" id="PF00106">
    <property type="entry name" value="adh_short"/>
    <property type="match status" value="1"/>
</dbReference>
<evidence type="ECO:0000256" key="2">
    <source>
        <dbReference type="ARBA" id="ARBA00006484"/>
    </source>
</evidence>
<reference evidence="6" key="2">
    <citation type="submission" date="2020-09" db="EMBL/GenBank/DDBJ databases">
        <authorList>
            <person name="Sun Q."/>
            <person name="Zhou Y."/>
        </authorList>
    </citation>
    <scope>NUCLEOTIDE SEQUENCE</scope>
    <source>
        <strain evidence="6">CGMCC 1.12408</strain>
    </source>
</reference>
<dbReference type="PROSITE" id="PS00061">
    <property type="entry name" value="ADH_SHORT"/>
    <property type="match status" value="1"/>
</dbReference>
<dbReference type="GO" id="GO:0005737">
    <property type="term" value="C:cytoplasm"/>
    <property type="evidence" value="ECO:0007669"/>
    <property type="project" value="UniProtKB-SubCell"/>
</dbReference>
<evidence type="ECO:0000256" key="4">
    <source>
        <dbReference type="ARBA" id="ARBA00022857"/>
    </source>
</evidence>
<keyword evidence="3" id="KW-0963">Cytoplasm</keyword>
<protein>
    <submittedName>
        <fullName evidence="6">Benzil reductase ((S)-benzoin forming)</fullName>
    </submittedName>
</protein>
<dbReference type="InterPro" id="IPR002347">
    <property type="entry name" value="SDR_fam"/>
</dbReference>
<dbReference type="InterPro" id="IPR051721">
    <property type="entry name" value="Biopterin_syn/organic_redct"/>
</dbReference>
<dbReference type="GO" id="GO:0006729">
    <property type="term" value="P:tetrahydrobiopterin biosynthetic process"/>
    <property type="evidence" value="ECO:0007669"/>
    <property type="project" value="TreeGrafter"/>
</dbReference>
<keyword evidence="7" id="KW-1185">Reference proteome</keyword>
<evidence type="ECO:0000313" key="7">
    <source>
        <dbReference type="Proteomes" id="UP000613512"/>
    </source>
</evidence>
<comment type="caution">
    <text evidence="6">The sequence shown here is derived from an EMBL/GenBank/DDBJ whole genome shotgun (WGS) entry which is preliminary data.</text>
</comment>
<gene>
    <name evidence="6" type="primary">yueD</name>
    <name evidence="6" type="ORF">GCM10008025_16090</name>
</gene>
<keyword evidence="4" id="KW-0521">NADP</keyword>
<comment type="subcellular location">
    <subcellularLocation>
        <location evidence="1">Cytoplasm</location>
    </subcellularLocation>
</comment>
<dbReference type="PANTHER" id="PTHR44085:SF2">
    <property type="entry name" value="SEPIAPTERIN REDUCTASE"/>
    <property type="match status" value="1"/>
</dbReference>
<accession>A0A916RWX4</accession>
<dbReference type="PANTHER" id="PTHR44085">
    <property type="entry name" value="SEPIAPTERIN REDUCTASE"/>
    <property type="match status" value="1"/>
</dbReference>